<sequence length="266" mass="30775">MPNAQPDNDRIERQAKPPCLLDHPFQLQFLKDQPVMRSFFELFEYHPSAYFYAKDKDHRYIYVNGLILRDVFGLDSLDKIVGKTDLDFQLPVMARAYHAEDKRVMDGGKTIAEEVWLVPHVKGTPKWYVSTKTPFCDQSGEVLGIIGCMYPLETQSARQAYFAELAPAVAHIEKHFREEISISALAEMSKLSSTQFNFRFRTLLRLSPSEYILKLRIEAAQHLLNSSEKSIADIGFEIGFYDQSHFTKRFRKATGITPLAYRKQRR</sequence>
<dbReference type="Pfam" id="PF08448">
    <property type="entry name" value="PAS_4"/>
    <property type="match status" value="1"/>
</dbReference>
<dbReference type="InterPro" id="IPR035965">
    <property type="entry name" value="PAS-like_dom_sf"/>
</dbReference>
<reference evidence="5" key="1">
    <citation type="submission" date="2021-01" db="EMBL/GenBank/DDBJ databases">
        <title>Modified the classification status of verrucomicrobia.</title>
        <authorList>
            <person name="Feng X."/>
        </authorList>
    </citation>
    <scope>NUCLEOTIDE SEQUENCE</scope>
    <source>
        <strain evidence="5">KCTC 13126</strain>
    </source>
</reference>
<keyword evidence="3" id="KW-0804">Transcription</keyword>
<dbReference type="InterPro" id="IPR013656">
    <property type="entry name" value="PAS_4"/>
</dbReference>
<dbReference type="Gene3D" id="1.10.10.60">
    <property type="entry name" value="Homeodomain-like"/>
    <property type="match status" value="2"/>
</dbReference>
<accession>A0A934S869</accession>
<dbReference type="PANTHER" id="PTHR43280:SF28">
    <property type="entry name" value="HTH-TYPE TRANSCRIPTIONAL ACTIVATOR RHAS"/>
    <property type="match status" value="1"/>
</dbReference>
<dbReference type="Proteomes" id="UP000617628">
    <property type="component" value="Unassembled WGS sequence"/>
</dbReference>
<dbReference type="PANTHER" id="PTHR43280">
    <property type="entry name" value="ARAC-FAMILY TRANSCRIPTIONAL REGULATOR"/>
    <property type="match status" value="1"/>
</dbReference>
<dbReference type="Gene3D" id="3.30.450.20">
    <property type="entry name" value="PAS domain"/>
    <property type="match status" value="1"/>
</dbReference>
<dbReference type="PROSITE" id="PS01124">
    <property type="entry name" value="HTH_ARAC_FAMILY_2"/>
    <property type="match status" value="1"/>
</dbReference>
<dbReference type="InterPro" id="IPR018060">
    <property type="entry name" value="HTH_AraC"/>
</dbReference>
<keyword evidence="6" id="KW-1185">Reference proteome</keyword>
<gene>
    <name evidence="5" type="ORF">JIN87_27300</name>
</gene>
<dbReference type="SUPFAM" id="SSF46689">
    <property type="entry name" value="Homeodomain-like"/>
    <property type="match status" value="2"/>
</dbReference>
<dbReference type="InterPro" id="IPR020449">
    <property type="entry name" value="Tscrpt_reg_AraC-type_HTH"/>
</dbReference>
<dbReference type="Pfam" id="PF12833">
    <property type="entry name" value="HTH_18"/>
    <property type="match status" value="1"/>
</dbReference>
<evidence type="ECO:0000256" key="2">
    <source>
        <dbReference type="ARBA" id="ARBA00023125"/>
    </source>
</evidence>
<protein>
    <submittedName>
        <fullName evidence="5">AraC family transcriptional regulator</fullName>
    </submittedName>
</protein>
<evidence type="ECO:0000313" key="6">
    <source>
        <dbReference type="Proteomes" id="UP000617628"/>
    </source>
</evidence>
<dbReference type="RefSeq" id="WP_200359787.1">
    <property type="nucleotide sequence ID" value="NZ_JAENIL010000105.1"/>
</dbReference>
<keyword evidence="1" id="KW-0805">Transcription regulation</keyword>
<evidence type="ECO:0000313" key="5">
    <source>
        <dbReference type="EMBL" id="MBK1880623.1"/>
    </source>
</evidence>
<dbReference type="PROSITE" id="PS00041">
    <property type="entry name" value="HTH_ARAC_FAMILY_1"/>
    <property type="match status" value="1"/>
</dbReference>
<name>A0A934S869_9BACT</name>
<evidence type="ECO:0000256" key="3">
    <source>
        <dbReference type="ARBA" id="ARBA00023163"/>
    </source>
</evidence>
<organism evidence="5 6">
    <name type="scientific">Pelagicoccus mobilis</name>
    <dbReference type="NCBI Taxonomy" id="415221"/>
    <lineage>
        <taxon>Bacteria</taxon>
        <taxon>Pseudomonadati</taxon>
        <taxon>Verrucomicrobiota</taxon>
        <taxon>Opitutia</taxon>
        <taxon>Puniceicoccales</taxon>
        <taxon>Pelagicoccaceae</taxon>
        <taxon>Pelagicoccus</taxon>
    </lineage>
</organism>
<evidence type="ECO:0000259" key="4">
    <source>
        <dbReference type="PROSITE" id="PS01124"/>
    </source>
</evidence>
<feature type="domain" description="HTH araC/xylS-type" evidence="4">
    <location>
        <begin position="166"/>
        <end position="264"/>
    </location>
</feature>
<dbReference type="GO" id="GO:0003700">
    <property type="term" value="F:DNA-binding transcription factor activity"/>
    <property type="evidence" value="ECO:0007669"/>
    <property type="project" value="InterPro"/>
</dbReference>
<dbReference type="GO" id="GO:0043565">
    <property type="term" value="F:sequence-specific DNA binding"/>
    <property type="evidence" value="ECO:0007669"/>
    <property type="project" value="InterPro"/>
</dbReference>
<dbReference type="EMBL" id="JAENIL010000105">
    <property type="protein sequence ID" value="MBK1880623.1"/>
    <property type="molecule type" value="Genomic_DNA"/>
</dbReference>
<dbReference type="InterPro" id="IPR018062">
    <property type="entry name" value="HTH_AraC-typ_CS"/>
</dbReference>
<dbReference type="SMART" id="SM00342">
    <property type="entry name" value="HTH_ARAC"/>
    <property type="match status" value="1"/>
</dbReference>
<proteinExistence type="predicted"/>
<dbReference type="SUPFAM" id="SSF55785">
    <property type="entry name" value="PYP-like sensor domain (PAS domain)"/>
    <property type="match status" value="1"/>
</dbReference>
<dbReference type="PRINTS" id="PR00032">
    <property type="entry name" value="HTHARAC"/>
</dbReference>
<comment type="caution">
    <text evidence="5">The sequence shown here is derived from an EMBL/GenBank/DDBJ whole genome shotgun (WGS) entry which is preliminary data.</text>
</comment>
<dbReference type="InterPro" id="IPR009057">
    <property type="entry name" value="Homeodomain-like_sf"/>
</dbReference>
<dbReference type="AlphaFoldDB" id="A0A934S869"/>
<evidence type="ECO:0000256" key="1">
    <source>
        <dbReference type="ARBA" id="ARBA00023015"/>
    </source>
</evidence>
<keyword evidence="2" id="KW-0238">DNA-binding</keyword>